<dbReference type="GO" id="GO:0008803">
    <property type="term" value="F:bis(5'-nucleosyl)-tetraphosphatase (symmetrical) activity"/>
    <property type="evidence" value="ECO:0007669"/>
    <property type="project" value="UniProtKB-UniRule"/>
</dbReference>
<dbReference type="HAMAP" id="MF_00199">
    <property type="entry name" value="ApaH"/>
    <property type="match status" value="1"/>
</dbReference>
<comment type="caution">
    <text evidence="7">The sequence shown here is derived from an EMBL/GenBank/DDBJ whole genome shotgun (WGS) entry which is preliminary data.</text>
</comment>
<evidence type="ECO:0000313" key="7">
    <source>
        <dbReference type="EMBL" id="ODS23752.1"/>
    </source>
</evidence>
<evidence type="ECO:0000256" key="1">
    <source>
        <dbReference type="ARBA" id="ARBA00003413"/>
    </source>
</evidence>
<dbReference type="CDD" id="cd07422">
    <property type="entry name" value="MPP_ApaH"/>
    <property type="match status" value="1"/>
</dbReference>
<comment type="function">
    <text evidence="1 5">Hydrolyzes diadenosine 5',5'''-P1,P4-tetraphosphate to yield ADP.</text>
</comment>
<dbReference type="EC" id="3.6.1.41" evidence="5"/>
<comment type="catalytic activity">
    <reaction evidence="4 5">
        <text>P(1),P(4)-bis(5'-adenosyl) tetraphosphate + H2O = 2 ADP + 2 H(+)</text>
        <dbReference type="Rhea" id="RHEA:24252"/>
        <dbReference type="ChEBI" id="CHEBI:15377"/>
        <dbReference type="ChEBI" id="CHEBI:15378"/>
        <dbReference type="ChEBI" id="CHEBI:58141"/>
        <dbReference type="ChEBI" id="CHEBI:456216"/>
        <dbReference type="EC" id="3.6.1.41"/>
    </reaction>
</comment>
<comment type="similarity">
    <text evidence="2 5">Belongs to the Ap4A hydrolase family.</text>
</comment>
<gene>
    <name evidence="5" type="primary">apaH</name>
    <name evidence="7" type="ORF">AB835_07155</name>
</gene>
<dbReference type="EMBL" id="MDLC01000021">
    <property type="protein sequence ID" value="ODS23752.1"/>
    <property type="molecule type" value="Genomic_DNA"/>
</dbReference>
<feature type="domain" description="Calcineurin-like phosphoesterase" evidence="6">
    <location>
        <begin position="4"/>
        <end position="132"/>
    </location>
</feature>
<proteinExistence type="inferred from homology"/>
<accession>A0A1D2QQA3</accession>
<evidence type="ECO:0000256" key="5">
    <source>
        <dbReference type="HAMAP-Rule" id="MF_00199"/>
    </source>
</evidence>
<evidence type="ECO:0000259" key="6">
    <source>
        <dbReference type="Pfam" id="PF00149"/>
    </source>
</evidence>
<reference evidence="7 8" key="1">
    <citation type="journal article" date="2016" name="Appl. Environ. Microbiol.">
        <title>Lack of Overt Genome Reduction in the Bryostatin-Producing Bryozoan Symbiont "Candidatus Endobugula sertula".</title>
        <authorList>
            <person name="Miller I.J."/>
            <person name="Vanee N."/>
            <person name="Fong S.S."/>
            <person name="Lim-Fong G.E."/>
            <person name="Kwan J.C."/>
        </authorList>
    </citation>
    <scope>NUCLEOTIDE SEQUENCE [LARGE SCALE GENOMIC DNA]</scope>
    <source>
        <strain evidence="7">AB1-4</strain>
    </source>
</reference>
<dbReference type="NCBIfam" id="NF001204">
    <property type="entry name" value="PRK00166.1"/>
    <property type="match status" value="1"/>
</dbReference>
<dbReference type="Gene3D" id="3.60.21.10">
    <property type="match status" value="1"/>
</dbReference>
<dbReference type="PANTHER" id="PTHR40942:SF4">
    <property type="entry name" value="CYTOCHROME C5"/>
    <property type="match status" value="1"/>
</dbReference>
<dbReference type="SUPFAM" id="SSF56300">
    <property type="entry name" value="Metallo-dependent phosphatases"/>
    <property type="match status" value="1"/>
</dbReference>
<evidence type="ECO:0000313" key="8">
    <source>
        <dbReference type="Proteomes" id="UP000242502"/>
    </source>
</evidence>
<organism evidence="7 8">
    <name type="scientific">Candidatus Endobugula sertula</name>
    <name type="common">Bugula neritina bacterial symbiont</name>
    <dbReference type="NCBI Taxonomy" id="62101"/>
    <lineage>
        <taxon>Bacteria</taxon>
        <taxon>Pseudomonadati</taxon>
        <taxon>Pseudomonadota</taxon>
        <taxon>Gammaproteobacteria</taxon>
        <taxon>Cellvibrionales</taxon>
        <taxon>Cellvibrionaceae</taxon>
        <taxon>Candidatus Endobugula</taxon>
    </lineage>
</organism>
<dbReference type="PANTHER" id="PTHR40942">
    <property type="match status" value="1"/>
</dbReference>
<dbReference type="Proteomes" id="UP000242502">
    <property type="component" value="Unassembled WGS sequence"/>
</dbReference>
<dbReference type="STRING" id="62101.AB835_07155"/>
<dbReference type="PIRSF" id="PIRSF000903">
    <property type="entry name" value="B5n-ttraPtase_sm"/>
    <property type="match status" value="1"/>
</dbReference>
<sequence>MATYAVGDLQGCLTPLKQLLDMVEFDPREDTLWLTGDLINRGPESLETLRFLYQSKDHIISVLGNHDLHLLAIDAGYRTPSQSDTINPILTAPDKAELLYWIRHRPFIHHDCQLNYTMVHAGIPPQWSLEKAQEKARIVEQVLQSDRHSVFFENMYGDSPSGWEEGLSITEGWRVITNYFTRMRFCTEKGQLEFETKTGIEYTPKGYLPWFAHKKRKTRNNNIIFGHWAALEGKTNSDRLFALDTGYVWGKAMTMIRLEDREVFSIRAQAN</sequence>
<name>A0A1D2QQA3_9GAMM</name>
<dbReference type="InterPro" id="IPR029052">
    <property type="entry name" value="Metallo-depent_PP-like"/>
</dbReference>
<keyword evidence="3 5" id="KW-0378">Hydrolase</keyword>
<dbReference type="InterPro" id="IPR004843">
    <property type="entry name" value="Calcineurin-like_PHP"/>
</dbReference>
<evidence type="ECO:0000256" key="4">
    <source>
        <dbReference type="ARBA" id="ARBA00049417"/>
    </source>
</evidence>
<dbReference type="NCBIfam" id="TIGR00668">
    <property type="entry name" value="apaH"/>
    <property type="match status" value="1"/>
</dbReference>
<protein>
    <recommendedName>
        <fullName evidence="5">Bis(5'-nucleosyl)-tetraphosphatase, symmetrical</fullName>
        <ecNumber evidence="5">3.6.1.41</ecNumber>
    </recommendedName>
    <alternativeName>
        <fullName evidence="5">Ap4A hydrolase</fullName>
    </alternativeName>
    <alternativeName>
        <fullName evidence="5">Diadenosine 5',5'''-P1,P4-tetraphosphate pyrophosphohydrolase</fullName>
    </alternativeName>
    <alternativeName>
        <fullName evidence="5">Diadenosine tetraphosphatase</fullName>
    </alternativeName>
</protein>
<evidence type="ECO:0000256" key="3">
    <source>
        <dbReference type="ARBA" id="ARBA00022801"/>
    </source>
</evidence>
<dbReference type="AlphaFoldDB" id="A0A1D2QQA3"/>
<evidence type="ECO:0000256" key="2">
    <source>
        <dbReference type="ARBA" id="ARBA00005419"/>
    </source>
</evidence>
<dbReference type="InterPro" id="IPR004617">
    <property type="entry name" value="ApaH"/>
</dbReference>
<dbReference type="Pfam" id="PF00149">
    <property type="entry name" value="Metallophos"/>
    <property type="match status" value="1"/>
</dbReference>